<feature type="compositionally biased region" description="Basic and acidic residues" evidence="14">
    <location>
        <begin position="913"/>
        <end position="934"/>
    </location>
</feature>
<dbReference type="Pfam" id="PF00258">
    <property type="entry name" value="Flavodoxin_1"/>
    <property type="match status" value="1"/>
</dbReference>
<name>A0A6B2KW41_9EUKA</name>
<dbReference type="InterPro" id="IPR003097">
    <property type="entry name" value="CysJ-like_FAD-binding"/>
</dbReference>
<dbReference type="InterPro" id="IPR001895">
    <property type="entry name" value="RASGEF_cat_dom"/>
</dbReference>
<evidence type="ECO:0000256" key="5">
    <source>
        <dbReference type="ARBA" id="ARBA00022643"/>
    </source>
</evidence>
<comment type="cofactor">
    <cofactor evidence="1">
        <name>FMN</name>
        <dbReference type="ChEBI" id="CHEBI:58210"/>
    </cofactor>
</comment>
<feature type="domain" description="Ras-GEF" evidence="15">
    <location>
        <begin position="966"/>
        <end position="1199"/>
    </location>
</feature>
<dbReference type="SUPFAM" id="SSF47188">
    <property type="entry name" value="Hemerythrin-like"/>
    <property type="match status" value="1"/>
</dbReference>
<dbReference type="Pfam" id="PF00618">
    <property type="entry name" value="RasGEF_N"/>
    <property type="match status" value="1"/>
</dbReference>
<dbReference type="Gene3D" id="1.20.870.10">
    <property type="entry name" value="Son of sevenless (SoS) protein Chain: S domain 1"/>
    <property type="match status" value="1"/>
</dbReference>
<dbReference type="SUPFAM" id="SSF48403">
    <property type="entry name" value="Ankyrin repeat"/>
    <property type="match status" value="1"/>
</dbReference>
<dbReference type="InterPro" id="IPR035938">
    <property type="entry name" value="Hemerythrin-like_sf"/>
</dbReference>
<dbReference type="NCBIfam" id="NF033749">
    <property type="entry name" value="bact_hemeryth"/>
    <property type="match status" value="1"/>
</dbReference>
<sequence>MKKESKILILYGTQTGTSENYGHRLFTYMLETNFKPVILNMEQFGKEDFTFAKDYRAVLFITSTYGCGAFPRSAKKFWKKVQKLEVNSLAHMRYSVFGIGNSGAGIYFCAAARTLDDKLSELGATRLLPLECSCELKPDGHETAFERWKQQVWEILEIKEQPLPVQKQDLPITVKKYTKAELLTTMPEIPKVTVPNYSEVRIKENKKLTPDGYPNKAYKMTLDLKDTGIEYPFLGHVTILPKNSKKLVHGILKFFNLDGAQILTIDQNNGVHWLPSTPITTFELFERFLDFMGPPTKFLVNHLCRKSKKGAAKLLHLVEDQEAWDRFIKETQFTIAELLLNYSDVAKRLTLEDIISVVPPIKPRVYTISSHPDDGKEKVEFIYSLRKSVSSNGKIRRGLCTSYLCKLKAHEKILIATFQAFDPPLLTRFEHRSEVPLLVIALGSGIGGAISLLKDRKKARDRGEKIGTTLMYYACRHQQSDYLCKEELKEFVSEGIITELIPIFSHDTPQKLVFVQDVIRQNPDTVFKFFQHPSCCYFYSGLGGNIPQVIESTIKSILEKFSTEEEKSKLNQKIDDMKANGLWTTQAFLKIASEKTKDFPERVEHPSVQKEIVIDNGSVIGGTFKRLAEFIMEYGSSSERSSFLLGFRKFGTPKDLFDIFIEKWNITQSTSEEDGKDFHVKRMINFLHCWIEEYAEEVRTSLNEEVTSFCSKISNEFPLEVSKLKEQLSLDSPVPLMRFNREKSFSVSSTHLHVRSPSKQYITPLKPEIFLGDSSDDFSSSLMSPGEVATQSPGTTSPPAEPIEGSPDIRHSHGPHHHHHHKTHHTPRTGSKDITIPKSNSPTLGKHSSTKQKKHKKRRKTASITLANSLGASGNGLQRFKTEEDSVSASESFLAASEDHHTDPEPTVSRLSNVEDKKLKSQENLHSSDEFEASKDLPTAVHPFQQEEIEPPQTAGEVLQYLFDIDPKDFAEQLTLHDLQYFLKLKPLEFLSANWLKKDKWTLSPNLTNLNEGFNIISNFVISSIVTAQGHKNQVEKIEHCIRIAYYLYHLKNYNSFIAVMTGLNSYIVTRLTNLWKEISSKCRRRFEQLSAISSYENNFQHYQDHLVHHPSSHIPFLGVTLRLLILTDDGNVPTFSDGLINFEKMTLLWKIIYKDILHNQKAYLINVPQNDITTACFEKIPAIDEDELFEISKSIQPPNPTKGTTTKKVWDSSQLLYAISQNKLSVITQILKEASSDASHAFNINEPNKQGLTALHLASIEGSQKIIKLLCKNGANVNLPNSAGETPLFLACKNSKLMAVKELIRQGAKLNIPNSFGQFPIHISSARIVTYLQVAAAKEVMNEMQEAIETNDTLHKLIEWSPNMSVGVKALDKEHIQLVETLNRLWVVIHNTNEVIKREQIGVILLFLSRYTEFHFQNEEVLFASYDYPMAQAHRNQHRALLKQVHQHIKRFKTHPHEIHFEDLLKFLQEWLVKHILKEDMAYKEFFNSRGIY</sequence>
<keyword evidence="12" id="KW-0040">ANK repeat</keyword>
<dbReference type="PROSITE" id="PS50009">
    <property type="entry name" value="RASGEF_CAT"/>
    <property type="match status" value="1"/>
</dbReference>
<keyword evidence="10" id="KW-0408">Iron</keyword>
<dbReference type="GO" id="GO:0003958">
    <property type="term" value="F:NADPH-hemoprotein reductase activity"/>
    <property type="evidence" value="ECO:0007669"/>
    <property type="project" value="UniProtKB-EC"/>
</dbReference>
<feature type="domain" description="N-terminal Ras-GEF" evidence="16">
    <location>
        <begin position="615"/>
        <end position="733"/>
    </location>
</feature>
<protein>
    <recommendedName>
        <fullName evidence="11">NADPH--hemoprotein reductase</fullName>
        <ecNumber evidence="11">1.6.2.4</ecNumber>
    </recommendedName>
</protein>
<evidence type="ECO:0000259" key="17">
    <source>
        <dbReference type="PROSITE" id="PS50902"/>
    </source>
</evidence>
<dbReference type="PRINTS" id="PR00371">
    <property type="entry name" value="FPNCR"/>
</dbReference>
<dbReference type="InterPro" id="IPR029039">
    <property type="entry name" value="Flavoprotein-like_sf"/>
</dbReference>
<evidence type="ECO:0000256" key="11">
    <source>
        <dbReference type="ARBA" id="ARBA00023797"/>
    </source>
</evidence>
<reference evidence="19" key="1">
    <citation type="journal article" date="2020" name="J. Eukaryot. Microbiol.">
        <title>De novo Sequencing, Assembly and Annotation of the Transcriptome for the Free-Living Testate Amoeba Arcella intermedia.</title>
        <authorList>
            <person name="Ribeiro G.M."/>
            <person name="Porfirio-Sousa A.L."/>
            <person name="Maurer-Alcala X.X."/>
            <person name="Katz L.A."/>
            <person name="Lahr D.J.G."/>
        </authorList>
    </citation>
    <scope>NUCLEOTIDE SEQUENCE</scope>
</reference>
<comment type="cofactor">
    <cofactor evidence="2">
        <name>FAD</name>
        <dbReference type="ChEBI" id="CHEBI:57692"/>
    </cofactor>
</comment>
<dbReference type="InterPro" id="IPR016131">
    <property type="entry name" value="Haemerythrin_Fe_BS"/>
</dbReference>
<feature type="compositionally biased region" description="Polar residues" evidence="14">
    <location>
        <begin position="862"/>
        <end position="876"/>
    </location>
</feature>
<keyword evidence="9" id="KW-0560">Oxidoreductase</keyword>
<dbReference type="InterPro" id="IPR000651">
    <property type="entry name" value="Ras-like_Gua-exchang_fac_N"/>
</dbReference>
<evidence type="ECO:0000256" key="4">
    <source>
        <dbReference type="ARBA" id="ARBA00022630"/>
    </source>
</evidence>
<dbReference type="InterPro" id="IPR001709">
    <property type="entry name" value="Flavoprot_Pyr_Nucl_cyt_Rdtase"/>
</dbReference>
<keyword evidence="7" id="KW-0274">FAD</keyword>
<dbReference type="GO" id="GO:0050660">
    <property type="term" value="F:flavin adenine dinucleotide binding"/>
    <property type="evidence" value="ECO:0007669"/>
    <property type="project" value="TreeGrafter"/>
</dbReference>
<dbReference type="PROSITE" id="PS50212">
    <property type="entry name" value="RASGEF_NTER"/>
    <property type="match status" value="1"/>
</dbReference>
<dbReference type="SUPFAM" id="SSF48366">
    <property type="entry name" value="Ras GEF"/>
    <property type="match status" value="1"/>
</dbReference>
<dbReference type="Pfam" id="PF01814">
    <property type="entry name" value="Hemerythrin"/>
    <property type="match status" value="1"/>
</dbReference>
<dbReference type="Gene3D" id="1.20.120.50">
    <property type="entry name" value="Hemerythrin-like"/>
    <property type="match status" value="1"/>
</dbReference>
<dbReference type="InterPro" id="IPR012827">
    <property type="entry name" value="Hemerythrin_metal-bd"/>
</dbReference>
<dbReference type="PROSITE" id="PS51384">
    <property type="entry name" value="FAD_FR"/>
    <property type="match status" value="1"/>
</dbReference>
<dbReference type="InterPro" id="IPR039261">
    <property type="entry name" value="FNR_nucleotide-bd"/>
</dbReference>
<dbReference type="InterPro" id="IPR002110">
    <property type="entry name" value="Ankyrin_rpt"/>
</dbReference>
<dbReference type="PROSITE" id="PS50297">
    <property type="entry name" value="ANK_REP_REGION"/>
    <property type="match status" value="2"/>
</dbReference>
<evidence type="ECO:0000256" key="1">
    <source>
        <dbReference type="ARBA" id="ARBA00001917"/>
    </source>
</evidence>
<feature type="region of interest" description="Disordered" evidence="14">
    <location>
        <begin position="776"/>
        <end position="934"/>
    </location>
</feature>
<proteinExistence type="inferred from homology"/>
<dbReference type="PANTHER" id="PTHR19384:SF17">
    <property type="entry name" value="NADPH--CYTOCHROME P450 REDUCTASE"/>
    <property type="match status" value="1"/>
</dbReference>
<dbReference type="SUPFAM" id="SSF52343">
    <property type="entry name" value="Ferredoxin reductase-like, C-terminal NADP-linked domain"/>
    <property type="match status" value="1"/>
</dbReference>
<dbReference type="PROSITE" id="PS50088">
    <property type="entry name" value="ANK_REPEAT"/>
    <property type="match status" value="2"/>
</dbReference>
<evidence type="ECO:0000256" key="2">
    <source>
        <dbReference type="ARBA" id="ARBA00001974"/>
    </source>
</evidence>
<dbReference type="Pfam" id="PF00617">
    <property type="entry name" value="RasGEF"/>
    <property type="match status" value="1"/>
</dbReference>
<dbReference type="InterPro" id="IPR036770">
    <property type="entry name" value="Ankyrin_rpt-contain_sf"/>
</dbReference>
<organism evidence="19">
    <name type="scientific">Arcella intermedia</name>
    <dbReference type="NCBI Taxonomy" id="1963864"/>
    <lineage>
        <taxon>Eukaryota</taxon>
        <taxon>Amoebozoa</taxon>
        <taxon>Tubulinea</taxon>
        <taxon>Elardia</taxon>
        <taxon>Arcellinida</taxon>
        <taxon>Sphaerothecina</taxon>
        <taxon>Arcellidae</taxon>
        <taxon>Arcella</taxon>
    </lineage>
</organism>
<evidence type="ECO:0000256" key="9">
    <source>
        <dbReference type="ARBA" id="ARBA00023002"/>
    </source>
</evidence>
<dbReference type="InterPro" id="IPR012312">
    <property type="entry name" value="Hemerythrin-like"/>
</dbReference>
<dbReference type="InterPro" id="IPR017938">
    <property type="entry name" value="Riboflavin_synthase-like_b-brl"/>
</dbReference>
<dbReference type="InterPro" id="IPR001094">
    <property type="entry name" value="Flavdoxin-like"/>
</dbReference>
<feature type="compositionally biased region" description="Basic residues" evidence="14">
    <location>
        <begin position="812"/>
        <end position="827"/>
    </location>
</feature>
<feature type="compositionally biased region" description="Basic residues" evidence="14">
    <location>
        <begin position="848"/>
        <end position="861"/>
    </location>
</feature>
<dbReference type="PROSITE" id="PS00550">
    <property type="entry name" value="HEMERYTHRINS"/>
    <property type="match status" value="1"/>
</dbReference>
<dbReference type="NCBIfam" id="TIGR02481">
    <property type="entry name" value="hemeryth_dom"/>
    <property type="match status" value="1"/>
</dbReference>
<keyword evidence="6" id="KW-0479">Metal-binding</keyword>
<dbReference type="GO" id="GO:0007264">
    <property type="term" value="P:small GTPase-mediated signal transduction"/>
    <property type="evidence" value="ECO:0007669"/>
    <property type="project" value="InterPro"/>
</dbReference>
<comment type="similarity">
    <text evidence="3">Belongs to the hemerythrin family.</text>
</comment>
<dbReference type="PROSITE" id="PS50902">
    <property type="entry name" value="FLAVODOXIN_LIKE"/>
    <property type="match status" value="1"/>
</dbReference>
<dbReference type="InterPro" id="IPR023173">
    <property type="entry name" value="NADPH_Cyt_P450_Rdtase_alpha"/>
</dbReference>
<evidence type="ECO:0000259" key="18">
    <source>
        <dbReference type="PROSITE" id="PS51384"/>
    </source>
</evidence>
<feature type="repeat" description="ANK" evidence="12">
    <location>
        <begin position="1284"/>
        <end position="1316"/>
    </location>
</feature>
<dbReference type="SUPFAM" id="SSF52218">
    <property type="entry name" value="Flavoproteins"/>
    <property type="match status" value="1"/>
</dbReference>
<dbReference type="Gene3D" id="3.40.50.360">
    <property type="match status" value="1"/>
</dbReference>
<keyword evidence="5" id="KW-0288">FMN</keyword>
<evidence type="ECO:0000256" key="7">
    <source>
        <dbReference type="ARBA" id="ARBA00022827"/>
    </source>
</evidence>
<keyword evidence="13" id="KW-0344">Guanine-nucleotide releasing factor</keyword>
<dbReference type="SUPFAM" id="SSF63380">
    <property type="entry name" value="Riboflavin synthase domain-like"/>
    <property type="match status" value="1"/>
</dbReference>
<dbReference type="GO" id="GO:0046872">
    <property type="term" value="F:metal ion binding"/>
    <property type="evidence" value="ECO:0007669"/>
    <property type="project" value="UniProtKB-KW"/>
</dbReference>
<dbReference type="PANTHER" id="PTHR19384">
    <property type="entry name" value="NITRIC OXIDE SYNTHASE-RELATED"/>
    <property type="match status" value="1"/>
</dbReference>
<feature type="repeat" description="ANK" evidence="12">
    <location>
        <begin position="1251"/>
        <end position="1283"/>
    </location>
</feature>
<feature type="domain" description="FAD-binding FR-type" evidence="18">
    <location>
        <begin position="195"/>
        <end position="431"/>
    </location>
</feature>
<evidence type="ECO:0000313" key="19">
    <source>
        <dbReference type="EMBL" id="NDV29020.1"/>
    </source>
</evidence>
<keyword evidence="4" id="KW-0285">Flavoprotein</keyword>
<feature type="domain" description="Flavodoxin-like" evidence="17">
    <location>
        <begin position="7"/>
        <end position="153"/>
    </location>
</feature>
<evidence type="ECO:0000256" key="3">
    <source>
        <dbReference type="ARBA" id="ARBA00010587"/>
    </source>
</evidence>
<dbReference type="Gene3D" id="1.10.840.10">
    <property type="entry name" value="Ras guanine-nucleotide exchange factors catalytic domain"/>
    <property type="match status" value="1"/>
</dbReference>
<dbReference type="GO" id="GO:0010181">
    <property type="term" value="F:FMN binding"/>
    <property type="evidence" value="ECO:0007669"/>
    <property type="project" value="InterPro"/>
</dbReference>
<dbReference type="Gene3D" id="2.40.30.10">
    <property type="entry name" value="Translation factors"/>
    <property type="match status" value="1"/>
</dbReference>
<accession>A0A6B2KW41</accession>
<dbReference type="InterPro" id="IPR023578">
    <property type="entry name" value="Ras_GEF_dom_sf"/>
</dbReference>
<dbReference type="PRINTS" id="PR00369">
    <property type="entry name" value="FLAVODOXIN"/>
</dbReference>
<evidence type="ECO:0000256" key="8">
    <source>
        <dbReference type="ARBA" id="ARBA00022857"/>
    </source>
</evidence>
<dbReference type="GO" id="GO:0005085">
    <property type="term" value="F:guanyl-nucleotide exchange factor activity"/>
    <property type="evidence" value="ECO:0007669"/>
    <property type="project" value="UniProtKB-KW"/>
</dbReference>
<evidence type="ECO:0000259" key="15">
    <source>
        <dbReference type="PROSITE" id="PS50009"/>
    </source>
</evidence>
<dbReference type="GO" id="GO:0005829">
    <property type="term" value="C:cytosol"/>
    <property type="evidence" value="ECO:0007669"/>
    <property type="project" value="TreeGrafter"/>
</dbReference>
<evidence type="ECO:0000256" key="14">
    <source>
        <dbReference type="SAM" id="MobiDB-lite"/>
    </source>
</evidence>
<evidence type="ECO:0000259" key="16">
    <source>
        <dbReference type="PROSITE" id="PS50212"/>
    </source>
</evidence>
<dbReference type="SMART" id="SM00147">
    <property type="entry name" value="RasGEF"/>
    <property type="match status" value="1"/>
</dbReference>
<dbReference type="EMBL" id="GIBP01000051">
    <property type="protein sequence ID" value="NDV29020.1"/>
    <property type="molecule type" value="Transcribed_RNA"/>
</dbReference>
<dbReference type="EC" id="1.6.2.4" evidence="11"/>
<dbReference type="InterPro" id="IPR008254">
    <property type="entry name" value="Flavodoxin/NO_synth"/>
</dbReference>
<dbReference type="Pfam" id="PF00667">
    <property type="entry name" value="FAD_binding_1"/>
    <property type="match status" value="1"/>
</dbReference>
<dbReference type="Gene3D" id="3.40.50.80">
    <property type="entry name" value="Nucleotide-binding domain of ferredoxin-NADP reductase (FNR) module"/>
    <property type="match status" value="1"/>
</dbReference>
<evidence type="ECO:0000256" key="6">
    <source>
        <dbReference type="ARBA" id="ARBA00022723"/>
    </source>
</evidence>
<dbReference type="Pfam" id="PF12796">
    <property type="entry name" value="Ank_2"/>
    <property type="match status" value="1"/>
</dbReference>
<keyword evidence="8" id="KW-0521">NADP</keyword>
<evidence type="ECO:0000256" key="10">
    <source>
        <dbReference type="ARBA" id="ARBA00023004"/>
    </source>
</evidence>
<evidence type="ECO:0000256" key="13">
    <source>
        <dbReference type="PROSITE-ProRule" id="PRU00168"/>
    </source>
</evidence>
<dbReference type="InterPro" id="IPR017927">
    <property type="entry name" value="FAD-bd_FR_type"/>
</dbReference>
<dbReference type="CDD" id="cd12107">
    <property type="entry name" value="Hemerythrin"/>
    <property type="match status" value="1"/>
</dbReference>
<dbReference type="InterPro" id="IPR036964">
    <property type="entry name" value="RASGEF_cat_dom_sf"/>
</dbReference>
<feature type="compositionally biased region" description="Polar residues" evidence="14">
    <location>
        <begin position="789"/>
        <end position="798"/>
    </location>
</feature>
<dbReference type="Gene3D" id="1.25.40.20">
    <property type="entry name" value="Ankyrin repeat-containing domain"/>
    <property type="match status" value="1"/>
</dbReference>
<evidence type="ECO:0000256" key="12">
    <source>
        <dbReference type="PROSITE-ProRule" id="PRU00023"/>
    </source>
</evidence>
<dbReference type="Gene3D" id="1.20.990.10">
    <property type="entry name" value="NADPH-cytochrome p450 Reductase, Chain A, domain 3"/>
    <property type="match status" value="1"/>
</dbReference>
<dbReference type="SMART" id="SM00248">
    <property type="entry name" value="ANK"/>
    <property type="match status" value="2"/>
</dbReference>